<dbReference type="InterPro" id="IPR032710">
    <property type="entry name" value="NTF2-like_dom_sf"/>
</dbReference>
<dbReference type="Proteomes" id="UP000198284">
    <property type="component" value="Unassembled WGS sequence"/>
</dbReference>
<dbReference type="AlphaFoldDB" id="A0A239F2S0"/>
<dbReference type="EMBL" id="FZOT01000003">
    <property type="protein sequence ID" value="SNS50838.1"/>
    <property type="molecule type" value="Genomic_DNA"/>
</dbReference>
<name>A0A239F2S0_9BURK</name>
<evidence type="ECO:0008006" key="3">
    <source>
        <dbReference type="Google" id="ProtNLM"/>
    </source>
</evidence>
<accession>A0A239F2S0</accession>
<dbReference type="OrthoDB" id="459617at2"/>
<evidence type="ECO:0000313" key="1">
    <source>
        <dbReference type="EMBL" id="SNS50838.1"/>
    </source>
</evidence>
<evidence type="ECO:0000313" key="2">
    <source>
        <dbReference type="Proteomes" id="UP000198284"/>
    </source>
</evidence>
<protein>
    <recommendedName>
        <fullName evidence="3">SnoaL-like domain-containing protein</fullName>
    </recommendedName>
</protein>
<proteinExistence type="predicted"/>
<organism evidence="1 2">
    <name type="scientific">Noviherbaspirillum humi</name>
    <dbReference type="NCBI Taxonomy" id="1688639"/>
    <lineage>
        <taxon>Bacteria</taxon>
        <taxon>Pseudomonadati</taxon>
        <taxon>Pseudomonadota</taxon>
        <taxon>Betaproteobacteria</taxon>
        <taxon>Burkholderiales</taxon>
        <taxon>Oxalobacteraceae</taxon>
        <taxon>Noviherbaspirillum</taxon>
    </lineage>
</organism>
<gene>
    <name evidence="1" type="ORF">SAMN06265795_103132</name>
</gene>
<dbReference type="Gene3D" id="3.10.450.50">
    <property type="match status" value="1"/>
</dbReference>
<sequence>MRLYELCRQYQRAIDAKDLSGVLALFTEDALITTPLSGQLPPLEYHRRLFAIARQSISRVLNVYEGTKGNPSLALYLQHTLVLTNGKTIEIRAMNVYDATPGEDRFTSMNILFDGAAVSRRLTPEQLDCIGV</sequence>
<reference evidence="1 2" key="1">
    <citation type="submission" date="2017-06" db="EMBL/GenBank/DDBJ databases">
        <authorList>
            <person name="Kim H.J."/>
            <person name="Triplett B.A."/>
        </authorList>
    </citation>
    <scope>NUCLEOTIDE SEQUENCE [LARGE SCALE GENOMIC DNA]</scope>
    <source>
        <strain evidence="1 2">U15</strain>
    </source>
</reference>
<keyword evidence="2" id="KW-1185">Reference proteome</keyword>
<dbReference type="RefSeq" id="WP_089398640.1">
    <property type="nucleotide sequence ID" value="NZ_FZOT01000003.1"/>
</dbReference>
<dbReference type="SUPFAM" id="SSF54427">
    <property type="entry name" value="NTF2-like"/>
    <property type="match status" value="1"/>
</dbReference>